<dbReference type="InterPro" id="IPR037250">
    <property type="entry name" value="NEAT_dom_sf"/>
</dbReference>
<feature type="transmembrane region" description="Helical" evidence="8">
    <location>
        <begin position="194"/>
        <end position="211"/>
    </location>
</feature>
<reference evidence="11 12" key="1">
    <citation type="submission" date="2023-09" db="EMBL/GenBank/DDBJ databases">
        <authorList>
            <person name="Page C.A."/>
            <person name="Perez-Diaz I.M."/>
        </authorList>
    </citation>
    <scope>NUCLEOTIDE SEQUENCE [LARGE SCALE GENOMIC DNA]</scope>
    <source>
        <strain evidence="11 12">Ll15</strain>
    </source>
</reference>
<evidence type="ECO:0000256" key="3">
    <source>
        <dbReference type="ARBA" id="ARBA00022525"/>
    </source>
</evidence>
<dbReference type="Proteomes" id="UP001322664">
    <property type="component" value="Chromosome"/>
</dbReference>
<evidence type="ECO:0000256" key="6">
    <source>
        <dbReference type="ARBA" id="ARBA00023088"/>
    </source>
</evidence>
<dbReference type="Pfam" id="PF05031">
    <property type="entry name" value="NEAT"/>
    <property type="match status" value="1"/>
</dbReference>
<keyword evidence="2" id="KW-0134">Cell wall</keyword>
<evidence type="ECO:0000256" key="5">
    <source>
        <dbReference type="ARBA" id="ARBA00023004"/>
    </source>
</evidence>
<dbReference type="CDD" id="cd06920">
    <property type="entry name" value="NEAT"/>
    <property type="match status" value="1"/>
</dbReference>
<evidence type="ECO:0000256" key="2">
    <source>
        <dbReference type="ARBA" id="ARBA00022512"/>
    </source>
</evidence>
<accession>A0ABZ0RY24</accession>
<evidence type="ECO:0000256" key="7">
    <source>
        <dbReference type="SAM" id="MobiDB-lite"/>
    </source>
</evidence>
<dbReference type="PANTHER" id="PTHR37824:SF1">
    <property type="entry name" value="IRON-REGULATED SURFACE DETERMINANT PROTEIN C"/>
    <property type="match status" value="1"/>
</dbReference>
<protein>
    <submittedName>
        <fullName evidence="11">Heme uptake protein IsdC</fullName>
    </submittedName>
</protein>
<dbReference type="PANTHER" id="PTHR37824">
    <property type="entry name" value="IRON-REGULATED SURFACE DETERMINANT PROTEIN C"/>
    <property type="match status" value="1"/>
</dbReference>
<dbReference type="PROSITE" id="PS50978">
    <property type="entry name" value="NEAT"/>
    <property type="match status" value="1"/>
</dbReference>
<evidence type="ECO:0000259" key="10">
    <source>
        <dbReference type="PROSITE" id="PS50978"/>
    </source>
</evidence>
<evidence type="ECO:0000256" key="8">
    <source>
        <dbReference type="SAM" id="Phobius"/>
    </source>
</evidence>
<keyword evidence="12" id="KW-1185">Reference proteome</keyword>
<keyword evidence="8" id="KW-0472">Membrane</keyword>
<dbReference type="Gene3D" id="2.60.40.1850">
    <property type="match status" value="1"/>
</dbReference>
<dbReference type="InterPro" id="IPR050436">
    <property type="entry name" value="IsdA"/>
</dbReference>
<feature type="domain" description="NEAT" evidence="10">
    <location>
        <begin position="27"/>
        <end position="143"/>
    </location>
</feature>
<feature type="region of interest" description="Disordered" evidence="7">
    <location>
        <begin position="145"/>
        <end position="171"/>
    </location>
</feature>
<name>A0ABZ0RY24_9BACI</name>
<evidence type="ECO:0000256" key="9">
    <source>
        <dbReference type="SAM" id="SignalP"/>
    </source>
</evidence>
<keyword evidence="8" id="KW-0812">Transmembrane</keyword>
<dbReference type="EMBL" id="CP137624">
    <property type="protein sequence ID" value="WPK12314.1"/>
    <property type="molecule type" value="Genomic_DNA"/>
</dbReference>
<comment type="subcellular location">
    <subcellularLocation>
        <location evidence="1">Secreted</location>
        <location evidence="1">Cell wall</location>
        <topology evidence="1">Peptidoglycan-anchor</topology>
    </subcellularLocation>
</comment>
<keyword evidence="8" id="KW-1133">Transmembrane helix</keyword>
<evidence type="ECO:0000256" key="4">
    <source>
        <dbReference type="ARBA" id="ARBA00022729"/>
    </source>
</evidence>
<evidence type="ECO:0000313" key="11">
    <source>
        <dbReference type="EMBL" id="WPK12314.1"/>
    </source>
</evidence>
<dbReference type="NCBIfam" id="TIGR03656">
    <property type="entry name" value="IsdC"/>
    <property type="match status" value="1"/>
</dbReference>
<sequence>MKKLFLSLFVLILGVFIVTPNYSHAQLADGTYNIPYQVNKPSSISASMANDYFLKPAKVTMKNGKATVQLTIKNSAWVTEFNPPGGASVINQNAGADTRVVQFSIADLSKPVTVAMKIDIDDINYHHSYSVDFIFDASSIPQATTEKNTQTNANSSNNNVSKTPNSSNAVVSGNKADEVVGANEQVENPQTSDSLPYVFIFMLIASVLVFYKVRPTN</sequence>
<evidence type="ECO:0000256" key="1">
    <source>
        <dbReference type="ARBA" id="ARBA00004168"/>
    </source>
</evidence>
<proteinExistence type="predicted"/>
<dbReference type="RefSeq" id="WP_293929202.1">
    <property type="nucleotide sequence ID" value="NZ_CP137624.1"/>
</dbReference>
<keyword evidence="4 9" id="KW-0732">Signal</keyword>
<feature type="compositionally biased region" description="Low complexity" evidence="7">
    <location>
        <begin position="148"/>
        <end position="163"/>
    </location>
</feature>
<organism evidence="11 12">
    <name type="scientific">Lysinibacillus louembei</name>
    <dbReference type="NCBI Taxonomy" id="1470088"/>
    <lineage>
        <taxon>Bacteria</taxon>
        <taxon>Bacillati</taxon>
        <taxon>Bacillota</taxon>
        <taxon>Bacilli</taxon>
        <taxon>Bacillales</taxon>
        <taxon>Bacillaceae</taxon>
        <taxon>Lysinibacillus</taxon>
    </lineage>
</organism>
<keyword evidence="6" id="KW-0572">Peptidoglycan-anchor</keyword>
<gene>
    <name evidence="11" type="primary">isdC</name>
    <name evidence="11" type="ORF">R6U77_01085</name>
</gene>
<dbReference type="InterPro" id="IPR019909">
    <property type="entry name" value="Haem_uptake_protein_IsdC"/>
</dbReference>
<keyword evidence="3" id="KW-0964">Secreted</keyword>
<dbReference type="SMART" id="SM00725">
    <property type="entry name" value="NEAT"/>
    <property type="match status" value="1"/>
</dbReference>
<keyword evidence="5" id="KW-0408">Iron</keyword>
<evidence type="ECO:0000313" key="12">
    <source>
        <dbReference type="Proteomes" id="UP001322664"/>
    </source>
</evidence>
<dbReference type="SUPFAM" id="SSF158911">
    <property type="entry name" value="NEAT domain-like"/>
    <property type="match status" value="1"/>
</dbReference>
<dbReference type="InterPro" id="IPR006635">
    <property type="entry name" value="NEAT_dom"/>
</dbReference>
<feature type="signal peptide" evidence="9">
    <location>
        <begin position="1"/>
        <end position="25"/>
    </location>
</feature>
<feature type="chain" id="PRO_5045388033" evidence="9">
    <location>
        <begin position="26"/>
        <end position="217"/>
    </location>
</feature>